<accession>A0A9N9FJQ3</accession>
<reference evidence="1" key="1">
    <citation type="submission" date="2021-06" db="EMBL/GenBank/DDBJ databases">
        <authorList>
            <person name="Kallberg Y."/>
            <person name="Tangrot J."/>
            <person name="Rosling A."/>
        </authorList>
    </citation>
    <scope>NUCLEOTIDE SEQUENCE</scope>
    <source>
        <strain evidence="1">IN212</strain>
    </source>
</reference>
<sequence length="59" mass="6282">AANAGNAMAQYNLGDMHLKGNLSSLSNSDLGIKYLKLAALNGHSKAVEVLKEKKININE</sequence>
<dbReference type="InterPro" id="IPR011990">
    <property type="entry name" value="TPR-like_helical_dom_sf"/>
</dbReference>
<dbReference type="SUPFAM" id="SSF81901">
    <property type="entry name" value="HCP-like"/>
    <property type="match status" value="1"/>
</dbReference>
<proteinExistence type="predicted"/>
<feature type="non-terminal residue" evidence="1">
    <location>
        <position position="1"/>
    </location>
</feature>
<comment type="caution">
    <text evidence="1">The sequence shown here is derived from an EMBL/GenBank/DDBJ whole genome shotgun (WGS) entry which is preliminary data.</text>
</comment>
<dbReference type="OrthoDB" id="2397917at2759"/>
<dbReference type="Gene3D" id="1.25.40.10">
    <property type="entry name" value="Tetratricopeptide repeat domain"/>
    <property type="match status" value="1"/>
</dbReference>
<dbReference type="SMART" id="SM00671">
    <property type="entry name" value="SEL1"/>
    <property type="match status" value="1"/>
</dbReference>
<organism evidence="1 2">
    <name type="scientific">Racocetra fulgida</name>
    <dbReference type="NCBI Taxonomy" id="60492"/>
    <lineage>
        <taxon>Eukaryota</taxon>
        <taxon>Fungi</taxon>
        <taxon>Fungi incertae sedis</taxon>
        <taxon>Mucoromycota</taxon>
        <taxon>Glomeromycotina</taxon>
        <taxon>Glomeromycetes</taxon>
        <taxon>Diversisporales</taxon>
        <taxon>Gigasporaceae</taxon>
        <taxon>Racocetra</taxon>
    </lineage>
</organism>
<dbReference type="Proteomes" id="UP000789396">
    <property type="component" value="Unassembled WGS sequence"/>
</dbReference>
<dbReference type="InterPro" id="IPR006597">
    <property type="entry name" value="Sel1-like"/>
</dbReference>
<evidence type="ECO:0000313" key="1">
    <source>
        <dbReference type="EMBL" id="CAG8538981.1"/>
    </source>
</evidence>
<dbReference type="AlphaFoldDB" id="A0A9N9FJQ3"/>
<protein>
    <submittedName>
        <fullName evidence="1">19851_t:CDS:1</fullName>
    </submittedName>
</protein>
<gene>
    <name evidence="1" type="ORF">RFULGI_LOCUS4134</name>
</gene>
<keyword evidence="2" id="KW-1185">Reference proteome</keyword>
<evidence type="ECO:0000313" key="2">
    <source>
        <dbReference type="Proteomes" id="UP000789396"/>
    </source>
</evidence>
<dbReference type="EMBL" id="CAJVPZ010003983">
    <property type="protein sequence ID" value="CAG8538981.1"/>
    <property type="molecule type" value="Genomic_DNA"/>
</dbReference>
<name>A0A9N9FJQ3_9GLOM</name>